<feature type="binding site" evidence="9">
    <location>
        <position position="47"/>
    </location>
    <ligand>
        <name>Mg(2+)</name>
        <dbReference type="ChEBI" id="CHEBI:18420"/>
    </ligand>
</feature>
<sequence length="185" mass="19949">MVEQVLMGGATCVQYRNKAADQSLRLLQATEIHRLCQKHNVPLIINDDIDLTLEIDAEGLHVGENDTAVPVAKKYLADDKIIGVSCYNQLDRAVAAQAQGASYVAFGAFFPSVTKSDATQAGIELLQAAKSLIRIPVVAIGGINQHNASILLHSGCFAIAVCQGLFTGDDICVTTREFSRLFNKF</sequence>
<protein>
    <recommendedName>
        <fullName evidence="9">Thiamine-phosphate synthase</fullName>
        <shortName evidence="9">TP synthase</shortName>
        <shortName evidence="9">TPS</shortName>
        <ecNumber evidence="9">2.5.1.3</ecNumber>
    </recommendedName>
    <alternativeName>
        <fullName evidence="9">Thiamine-phosphate pyrophosphorylase</fullName>
        <shortName evidence="9">TMP pyrophosphorylase</shortName>
        <shortName evidence="9">TMP-PPase</shortName>
    </alternativeName>
</protein>
<evidence type="ECO:0000256" key="8">
    <source>
        <dbReference type="ARBA" id="ARBA00047883"/>
    </source>
</evidence>
<evidence type="ECO:0000256" key="9">
    <source>
        <dbReference type="HAMAP-Rule" id="MF_00097"/>
    </source>
</evidence>
<dbReference type="HAMAP" id="MF_00097">
    <property type="entry name" value="TMP_synthase"/>
    <property type="match status" value="1"/>
</dbReference>
<dbReference type="GO" id="GO:0009228">
    <property type="term" value="P:thiamine biosynthetic process"/>
    <property type="evidence" value="ECO:0007669"/>
    <property type="project" value="UniProtKB-KW"/>
</dbReference>
<dbReference type="InterPro" id="IPR022998">
    <property type="entry name" value="ThiamineP_synth_TenI"/>
</dbReference>
<evidence type="ECO:0000256" key="4">
    <source>
        <dbReference type="ARBA" id="ARBA00022842"/>
    </source>
</evidence>
<organism evidence="13 14">
    <name type="scientific">Nitrosomonas mobilis</name>
    <dbReference type="NCBI Taxonomy" id="51642"/>
    <lineage>
        <taxon>Bacteria</taxon>
        <taxon>Pseudomonadati</taxon>
        <taxon>Pseudomonadota</taxon>
        <taxon>Betaproteobacteria</taxon>
        <taxon>Nitrosomonadales</taxon>
        <taxon>Nitrosomonadaceae</taxon>
        <taxon>Nitrosomonas</taxon>
    </lineage>
</organism>
<comment type="catalytic activity">
    <reaction evidence="7 9 10">
        <text>2-(2-carboxy-4-methylthiazol-5-yl)ethyl phosphate + 4-amino-2-methyl-5-(diphosphooxymethyl)pyrimidine + 2 H(+) = thiamine phosphate + CO2 + diphosphate</text>
        <dbReference type="Rhea" id="RHEA:47848"/>
        <dbReference type="ChEBI" id="CHEBI:15378"/>
        <dbReference type="ChEBI" id="CHEBI:16526"/>
        <dbReference type="ChEBI" id="CHEBI:33019"/>
        <dbReference type="ChEBI" id="CHEBI:37575"/>
        <dbReference type="ChEBI" id="CHEBI:57841"/>
        <dbReference type="ChEBI" id="CHEBI:62890"/>
        <dbReference type="EC" id="2.5.1.3"/>
    </reaction>
</comment>
<feature type="binding site" evidence="9">
    <location>
        <begin position="112"/>
        <end position="114"/>
    </location>
    <ligand>
        <name>2-[(2R,5Z)-2-carboxy-4-methylthiazol-5(2H)-ylidene]ethyl phosphate</name>
        <dbReference type="ChEBI" id="CHEBI:62899"/>
    </ligand>
</feature>
<feature type="binding site" evidence="9">
    <location>
        <position position="142"/>
    </location>
    <ligand>
        <name>2-[(2R,5Z)-2-carboxy-4-methylthiazol-5(2H)-ylidene]ethyl phosphate</name>
        <dbReference type="ChEBI" id="CHEBI:62899"/>
    </ligand>
</feature>
<keyword evidence="14" id="KW-1185">Reference proteome</keyword>
<name>A0A1G5SE26_9PROT</name>
<evidence type="ECO:0000313" key="13">
    <source>
        <dbReference type="EMBL" id="SCZ84801.1"/>
    </source>
</evidence>
<evidence type="ECO:0000256" key="11">
    <source>
        <dbReference type="RuleBase" id="RU004253"/>
    </source>
</evidence>
<dbReference type="Proteomes" id="UP000198729">
    <property type="component" value="Unassembled WGS sequence"/>
</dbReference>
<dbReference type="CDD" id="cd00564">
    <property type="entry name" value="TMP_TenI"/>
    <property type="match status" value="1"/>
</dbReference>
<dbReference type="GO" id="GO:0005737">
    <property type="term" value="C:cytoplasm"/>
    <property type="evidence" value="ECO:0007669"/>
    <property type="project" value="TreeGrafter"/>
</dbReference>
<dbReference type="PANTHER" id="PTHR20857">
    <property type="entry name" value="THIAMINE-PHOSPHATE PYROPHOSPHORYLASE"/>
    <property type="match status" value="1"/>
</dbReference>
<evidence type="ECO:0000256" key="10">
    <source>
        <dbReference type="RuleBase" id="RU003826"/>
    </source>
</evidence>
<feature type="binding site" evidence="9">
    <location>
        <position position="46"/>
    </location>
    <ligand>
        <name>4-amino-2-methyl-5-(diphosphooxymethyl)pyrimidine</name>
        <dbReference type="ChEBI" id="CHEBI:57841"/>
    </ligand>
</feature>
<evidence type="ECO:0000256" key="7">
    <source>
        <dbReference type="ARBA" id="ARBA00047851"/>
    </source>
</evidence>
<comment type="pathway">
    <text evidence="1 9 11">Cofactor biosynthesis; thiamine diphosphate biosynthesis; thiamine phosphate from 4-amino-2-methyl-5-diphosphomethylpyrimidine and 4-methyl-5-(2-phosphoethyl)-thiazole: step 1/1.</text>
</comment>
<dbReference type="PANTHER" id="PTHR20857:SF15">
    <property type="entry name" value="THIAMINE-PHOSPHATE SYNTHASE"/>
    <property type="match status" value="1"/>
</dbReference>
<dbReference type="NCBIfam" id="TIGR00693">
    <property type="entry name" value="thiE"/>
    <property type="match status" value="1"/>
</dbReference>
<dbReference type="GO" id="GO:0000287">
    <property type="term" value="F:magnesium ion binding"/>
    <property type="evidence" value="ECO:0007669"/>
    <property type="project" value="UniProtKB-UniRule"/>
</dbReference>
<proteinExistence type="inferred from homology"/>
<evidence type="ECO:0000256" key="3">
    <source>
        <dbReference type="ARBA" id="ARBA00022723"/>
    </source>
</evidence>
<evidence type="ECO:0000256" key="1">
    <source>
        <dbReference type="ARBA" id="ARBA00005165"/>
    </source>
</evidence>
<evidence type="ECO:0000256" key="2">
    <source>
        <dbReference type="ARBA" id="ARBA00022679"/>
    </source>
</evidence>
<feature type="domain" description="Thiamine phosphate synthase/TenI" evidence="12">
    <location>
        <begin position="2"/>
        <end position="164"/>
    </location>
</feature>
<feature type="binding site" evidence="9">
    <location>
        <position position="115"/>
    </location>
    <ligand>
        <name>4-amino-2-methyl-5-(diphosphooxymethyl)pyrimidine</name>
        <dbReference type="ChEBI" id="CHEBI:57841"/>
    </ligand>
</feature>
<evidence type="ECO:0000313" key="14">
    <source>
        <dbReference type="Proteomes" id="UP000198729"/>
    </source>
</evidence>
<dbReference type="InterPro" id="IPR034291">
    <property type="entry name" value="TMP_synthase"/>
</dbReference>
<feature type="binding site" evidence="9">
    <location>
        <position position="66"/>
    </location>
    <ligand>
        <name>Mg(2+)</name>
        <dbReference type="ChEBI" id="CHEBI:18420"/>
    </ligand>
</feature>
<keyword evidence="2 9" id="KW-0808">Transferase</keyword>
<reference evidence="13 14" key="1">
    <citation type="submission" date="2016-10" db="EMBL/GenBank/DDBJ databases">
        <authorList>
            <person name="de Groot N.N."/>
        </authorList>
    </citation>
    <scope>NUCLEOTIDE SEQUENCE [LARGE SCALE GENOMIC DNA]</scope>
    <source>
        <strain evidence="13">1</strain>
    </source>
</reference>
<keyword evidence="5 9" id="KW-0784">Thiamine biosynthesis</keyword>
<dbReference type="InterPro" id="IPR013785">
    <property type="entry name" value="Aldolase_TIM"/>
</dbReference>
<dbReference type="EC" id="2.5.1.3" evidence="9"/>
<evidence type="ECO:0000256" key="6">
    <source>
        <dbReference type="ARBA" id="ARBA00047334"/>
    </source>
</evidence>
<dbReference type="EMBL" id="FMWO01000032">
    <property type="protein sequence ID" value="SCZ84801.1"/>
    <property type="molecule type" value="Genomic_DNA"/>
</dbReference>
<gene>
    <name evidence="9 13" type="primary">thiE</name>
    <name evidence="13" type="ORF">NSMM_260097</name>
</gene>
<accession>A0A1G5SE26</accession>
<dbReference type="Gene3D" id="3.20.20.70">
    <property type="entry name" value="Aldolase class I"/>
    <property type="match status" value="1"/>
</dbReference>
<comment type="catalytic activity">
    <reaction evidence="6 9 10">
        <text>4-methyl-5-(2-phosphooxyethyl)-thiazole + 4-amino-2-methyl-5-(diphosphooxymethyl)pyrimidine + H(+) = thiamine phosphate + diphosphate</text>
        <dbReference type="Rhea" id="RHEA:22328"/>
        <dbReference type="ChEBI" id="CHEBI:15378"/>
        <dbReference type="ChEBI" id="CHEBI:33019"/>
        <dbReference type="ChEBI" id="CHEBI:37575"/>
        <dbReference type="ChEBI" id="CHEBI:57841"/>
        <dbReference type="ChEBI" id="CHEBI:58296"/>
        <dbReference type="EC" id="2.5.1.3"/>
    </reaction>
</comment>
<dbReference type="STRING" id="51642.NSMM_260097"/>
<comment type="cofactor">
    <cofactor evidence="9">
        <name>Mg(2+)</name>
        <dbReference type="ChEBI" id="CHEBI:18420"/>
    </cofactor>
    <text evidence="9">Binds 1 Mg(2+) ion per subunit.</text>
</comment>
<evidence type="ECO:0000259" key="12">
    <source>
        <dbReference type="Pfam" id="PF02581"/>
    </source>
</evidence>
<comment type="similarity">
    <text evidence="9 10">Belongs to the thiamine-phosphate synthase family.</text>
</comment>
<comment type="catalytic activity">
    <reaction evidence="8 9 10">
        <text>2-[(2R,5Z)-2-carboxy-4-methylthiazol-5(2H)-ylidene]ethyl phosphate + 4-amino-2-methyl-5-(diphosphooxymethyl)pyrimidine + 2 H(+) = thiamine phosphate + CO2 + diphosphate</text>
        <dbReference type="Rhea" id="RHEA:47844"/>
        <dbReference type="ChEBI" id="CHEBI:15378"/>
        <dbReference type="ChEBI" id="CHEBI:16526"/>
        <dbReference type="ChEBI" id="CHEBI:33019"/>
        <dbReference type="ChEBI" id="CHEBI:37575"/>
        <dbReference type="ChEBI" id="CHEBI:57841"/>
        <dbReference type="ChEBI" id="CHEBI:62899"/>
        <dbReference type="EC" id="2.5.1.3"/>
    </reaction>
</comment>
<dbReference type="UniPathway" id="UPA00060">
    <property type="reaction ID" value="UER00141"/>
</dbReference>
<dbReference type="GO" id="GO:0009229">
    <property type="term" value="P:thiamine diphosphate biosynthetic process"/>
    <property type="evidence" value="ECO:0007669"/>
    <property type="project" value="UniProtKB-UniRule"/>
</dbReference>
<feature type="binding site" evidence="9">
    <location>
        <begin position="14"/>
        <end position="18"/>
    </location>
    <ligand>
        <name>4-amino-2-methyl-5-(diphosphooxymethyl)pyrimidine</name>
        <dbReference type="ChEBI" id="CHEBI:57841"/>
    </ligand>
</feature>
<comment type="function">
    <text evidence="9">Condenses 4-methyl-5-(beta-hydroxyethyl)thiazole monophosphate (THZ-P) and 2-methyl-4-amino-5-hydroxymethyl pyrimidine pyrophosphate (HMP-PP) to form thiamine monophosphate (TMP).</text>
</comment>
<dbReference type="InterPro" id="IPR036206">
    <property type="entry name" value="ThiamineP_synth_sf"/>
</dbReference>
<dbReference type="SUPFAM" id="SSF51391">
    <property type="entry name" value="Thiamin phosphate synthase"/>
    <property type="match status" value="1"/>
</dbReference>
<keyword evidence="3 9" id="KW-0479">Metal-binding</keyword>
<keyword evidence="4 9" id="KW-0460">Magnesium</keyword>
<dbReference type="GO" id="GO:0004789">
    <property type="term" value="F:thiamine-phosphate diphosphorylase activity"/>
    <property type="evidence" value="ECO:0007669"/>
    <property type="project" value="UniProtKB-UniRule"/>
</dbReference>
<dbReference type="AlphaFoldDB" id="A0A1G5SE26"/>
<evidence type="ECO:0000256" key="5">
    <source>
        <dbReference type="ARBA" id="ARBA00022977"/>
    </source>
</evidence>
<feature type="binding site" evidence="9">
    <location>
        <position position="85"/>
    </location>
    <ligand>
        <name>4-amino-2-methyl-5-(diphosphooxymethyl)pyrimidine</name>
        <dbReference type="ChEBI" id="CHEBI:57841"/>
    </ligand>
</feature>
<dbReference type="Pfam" id="PF02581">
    <property type="entry name" value="TMP-TENI"/>
    <property type="match status" value="1"/>
</dbReference>
<comment type="caution">
    <text evidence="9">Lacks conserved residue(s) required for the propagation of feature annotation.</text>
</comment>